<proteinExistence type="predicted"/>
<feature type="region of interest" description="Disordered" evidence="2">
    <location>
        <begin position="332"/>
        <end position="366"/>
    </location>
</feature>
<dbReference type="Proteomes" id="UP000321570">
    <property type="component" value="Unassembled WGS sequence"/>
</dbReference>
<protein>
    <recommendedName>
        <fullName evidence="5">RING-type domain-containing protein</fullName>
    </recommendedName>
</protein>
<evidence type="ECO:0000256" key="2">
    <source>
        <dbReference type="SAM" id="MobiDB-lite"/>
    </source>
</evidence>
<keyword evidence="1" id="KW-0175">Coiled coil</keyword>
<feature type="compositionally biased region" description="Polar residues" evidence="2">
    <location>
        <begin position="332"/>
        <end position="348"/>
    </location>
</feature>
<organism evidence="3 4">
    <name type="scientific">Hymenolepis diminuta</name>
    <name type="common">Rat tapeworm</name>
    <dbReference type="NCBI Taxonomy" id="6216"/>
    <lineage>
        <taxon>Eukaryota</taxon>
        <taxon>Metazoa</taxon>
        <taxon>Spiralia</taxon>
        <taxon>Lophotrochozoa</taxon>
        <taxon>Platyhelminthes</taxon>
        <taxon>Cestoda</taxon>
        <taxon>Eucestoda</taxon>
        <taxon>Cyclophyllidea</taxon>
        <taxon>Hymenolepididae</taxon>
        <taxon>Hymenolepis</taxon>
    </lineage>
</organism>
<feature type="coiled-coil region" evidence="1">
    <location>
        <begin position="197"/>
        <end position="224"/>
    </location>
</feature>
<gene>
    <name evidence="3" type="ORF">WMSIL1_LOCUS3003</name>
</gene>
<keyword evidence="4" id="KW-1185">Reference proteome</keyword>
<name>A0A564Y574_HYMDI</name>
<sequence length="366" mass="41732">MNPYKLPCNHTLCLIPCIAPNDRATVVACPLCQLRCYFKDITPDKNLCERALAYIMRQSLHVQSPYHSPHGYQLNDNGSSCEREGIPTRDIYQQSQGLSGIPSPNNVLPLSQPQKCELCNSMVFGLYYISALQASMCASCRDKRFDKEVDAHLDKIDKIREHRESLVRLEEYLRKRPSSSIASIIEGELDTAIQFLFKKLEESRLKAEKELRDHNATIEDWLREMHTKMSKIAPEVKRIPDLVKELEKSGAGVKEWLEMGKKILNSSKGINQAKEGIVMRGTEKYEFNPEGANSIKKALERLDLISDQTTFDYCEPPTNSCRRYQDYYNSSTDFKASSRSRSPLNYSKSPRDLPSMPTTNVGDLFS</sequence>
<dbReference type="AlphaFoldDB" id="A0A564Y574"/>
<reference evidence="3 4" key="1">
    <citation type="submission" date="2019-07" db="EMBL/GenBank/DDBJ databases">
        <authorList>
            <person name="Jastrzebski P J."/>
            <person name="Paukszto L."/>
            <person name="Jastrzebski P J."/>
        </authorList>
    </citation>
    <scope>NUCLEOTIDE SEQUENCE [LARGE SCALE GENOMIC DNA]</scope>
    <source>
        <strain evidence="3 4">WMS-il1</strain>
    </source>
</reference>
<evidence type="ECO:0000313" key="4">
    <source>
        <dbReference type="Proteomes" id="UP000321570"/>
    </source>
</evidence>
<evidence type="ECO:0000313" key="3">
    <source>
        <dbReference type="EMBL" id="VUZ42370.1"/>
    </source>
</evidence>
<feature type="compositionally biased region" description="Polar residues" evidence="2">
    <location>
        <begin position="356"/>
        <end position="366"/>
    </location>
</feature>
<evidence type="ECO:0008006" key="5">
    <source>
        <dbReference type="Google" id="ProtNLM"/>
    </source>
</evidence>
<accession>A0A564Y574</accession>
<evidence type="ECO:0000256" key="1">
    <source>
        <dbReference type="SAM" id="Coils"/>
    </source>
</evidence>
<dbReference type="EMBL" id="CABIJS010000088">
    <property type="protein sequence ID" value="VUZ42370.1"/>
    <property type="molecule type" value="Genomic_DNA"/>
</dbReference>